<sequence length="172" mass="18590">MKYLLFLAFPIFLISASVRAEQGCPPGQIPAQSNGSMSSCGPIPSGYYQEQPTPSPRPLGKWIKTWGAIAGDGNENLGVSTGKLKKADAQQDAVEKCEAESQKNCSVLYVYENRCAAIAEPEHRGNMIRGFAAGPSIEVASRNAISFCNQENNGGQCKVIYTACTEPFFQKF</sequence>
<evidence type="ECO:0000256" key="1">
    <source>
        <dbReference type="SAM" id="MobiDB-lite"/>
    </source>
</evidence>
<accession>A0A7U7DD70</accession>
<feature type="compositionally biased region" description="Polar residues" evidence="1">
    <location>
        <begin position="30"/>
        <end position="39"/>
    </location>
</feature>
<proteinExistence type="predicted"/>
<feature type="domain" description="DUF4189" evidence="3">
    <location>
        <begin position="66"/>
        <end position="164"/>
    </location>
</feature>
<dbReference type="EMBL" id="LR824643">
    <property type="protein sequence ID" value="CAD0328476.1"/>
    <property type="molecule type" value="Genomic_DNA"/>
</dbReference>
<dbReference type="InterPro" id="IPR025240">
    <property type="entry name" value="DUF4189"/>
</dbReference>
<organism evidence="4">
    <name type="scientific">Xanthomonas campestris pv. juglandis</name>
    <name type="common">Xanthomonas arboricola pv. juglandis</name>
    <dbReference type="NCBI Taxonomy" id="195709"/>
    <lineage>
        <taxon>Bacteria</taxon>
        <taxon>Pseudomonadati</taxon>
        <taxon>Pseudomonadota</taxon>
        <taxon>Gammaproteobacteria</taxon>
        <taxon>Lysobacterales</taxon>
        <taxon>Lysobacteraceae</taxon>
        <taxon>Xanthomonas</taxon>
    </lineage>
</organism>
<dbReference type="EMBL" id="LR861807">
    <property type="protein sequence ID" value="CAD1792350.1"/>
    <property type="molecule type" value="Genomic_DNA"/>
</dbReference>
<dbReference type="AlphaFoldDB" id="A0A7U7DD70"/>
<keyword evidence="2" id="KW-0732">Signal</keyword>
<protein>
    <submittedName>
        <fullName evidence="4">DUF4189 domain-containing protein</fullName>
    </submittedName>
</protein>
<name>A0A7U7DD70_XANCJ</name>
<evidence type="ECO:0000256" key="2">
    <source>
        <dbReference type="SAM" id="SignalP"/>
    </source>
</evidence>
<feature type="signal peptide" evidence="2">
    <location>
        <begin position="1"/>
        <end position="20"/>
    </location>
</feature>
<feature type="chain" id="PRO_5039872840" evidence="2">
    <location>
        <begin position="21"/>
        <end position="172"/>
    </location>
</feature>
<feature type="region of interest" description="Disordered" evidence="1">
    <location>
        <begin position="27"/>
        <end position="55"/>
    </location>
</feature>
<dbReference type="Pfam" id="PF13827">
    <property type="entry name" value="DUF4189"/>
    <property type="match status" value="1"/>
</dbReference>
<gene>
    <name evidence="5" type="ORF">XSP_002211</name>
    <name evidence="4" type="ORF">XSP_002234</name>
</gene>
<dbReference type="Proteomes" id="UP000514411">
    <property type="component" value="Chromosome"/>
</dbReference>
<dbReference type="RefSeq" id="WP_080995415.1">
    <property type="nucleotide sequence ID" value="NZ_LR861807.1"/>
</dbReference>
<dbReference type="OrthoDB" id="6003848at2"/>
<evidence type="ECO:0000313" key="4">
    <source>
        <dbReference type="EMBL" id="CAD0328476.1"/>
    </source>
</evidence>
<reference evidence="4 6" key="1">
    <citation type="submission" date="2020-07" db="EMBL/GenBank/DDBJ databases">
        <authorList>
            <person name="Teixeira M."/>
        </authorList>
    </citation>
    <scope>NUCLEOTIDE SEQUENCE</scope>
    <source>
        <strain evidence="5">3</strain>
        <strain evidence="4">Xanthomonas arboricola pv. juglandis CPBF 427</strain>
    </source>
</reference>
<evidence type="ECO:0000259" key="3">
    <source>
        <dbReference type="Pfam" id="PF13827"/>
    </source>
</evidence>
<evidence type="ECO:0000313" key="5">
    <source>
        <dbReference type="EMBL" id="CAD1792350.1"/>
    </source>
</evidence>
<evidence type="ECO:0000313" key="6">
    <source>
        <dbReference type="Proteomes" id="UP000514411"/>
    </source>
</evidence>